<evidence type="ECO:0000313" key="1">
    <source>
        <dbReference type="EMBL" id="OTP78078.1"/>
    </source>
</evidence>
<accession>A0A242N327</accession>
<sequence>MVILAGEHDFWVSASLANAMPSNESASHRYTYFAGTP</sequence>
<proteinExistence type="predicted"/>
<name>A0A242N327_CABSO</name>
<gene>
    <name evidence="1" type="ORF">PAMC26577_05465</name>
</gene>
<dbReference type="AlphaFoldDB" id="A0A242N327"/>
<evidence type="ECO:0000313" key="2">
    <source>
        <dbReference type="Proteomes" id="UP000195221"/>
    </source>
</evidence>
<reference evidence="1 2" key="1">
    <citation type="submission" date="2017-03" db="EMBL/GenBank/DDBJ databases">
        <title>Genome analysis of strain PAMC 26577.</title>
        <authorList>
            <person name="Oh H.-M."/>
            <person name="Yang J.-A."/>
        </authorList>
    </citation>
    <scope>NUCLEOTIDE SEQUENCE [LARGE SCALE GENOMIC DNA]</scope>
    <source>
        <strain evidence="1 2">PAMC 26577</strain>
    </source>
</reference>
<organism evidence="1 2">
    <name type="scientific">Caballeronia sordidicola</name>
    <name type="common">Burkholderia sordidicola</name>
    <dbReference type="NCBI Taxonomy" id="196367"/>
    <lineage>
        <taxon>Bacteria</taxon>
        <taxon>Pseudomonadati</taxon>
        <taxon>Pseudomonadota</taxon>
        <taxon>Betaproteobacteria</taxon>
        <taxon>Burkholderiales</taxon>
        <taxon>Burkholderiaceae</taxon>
        <taxon>Caballeronia</taxon>
    </lineage>
</organism>
<dbReference type="Proteomes" id="UP000195221">
    <property type="component" value="Unassembled WGS sequence"/>
</dbReference>
<comment type="caution">
    <text evidence="1">The sequence shown here is derived from an EMBL/GenBank/DDBJ whole genome shotgun (WGS) entry which is preliminary data.</text>
</comment>
<dbReference type="EMBL" id="NBTZ01000026">
    <property type="protein sequence ID" value="OTP78078.1"/>
    <property type="molecule type" value="Genomic_DNA"/>
</dbReference>
<protein>
    <submittedName>
        <fullName evidence="1">Uncharacterized protein</fullName>
    </submittedName>
</protein>